<reference evidence="3 4" key="1">
    <citation type="submission" date="2022-03" db="EMBL/GenBank/DDBJ databases">
        <title>Pseudonocardia alaer sp. nov., a novel actinomycete isolated from reed forest soil.</title>
        <authorList>
            <person name="Wang L."/>
        </authorList>
    </citation>
    <scope>NUCLEOTIDE SEQUENCE [LARGE SCALE GENOMIC DNA]</scope>
    <source>
        <strain evidence="3 4">Y-16303</strain>
    </source>
</reference>
<proteinExistence type="predicted"/>
<dbReference type="Pfam" id="PF19803">
    <property type="entry name" value="DUF6286"/>
    <property type="match status" value="1"/>
</dbReference>
<sequence>MRMLLRLLGLLIGLCMAAAGVLIVIEVIAAWLRRNVVTGLVVPWHLWRPQVEMTSWNEAPVPGIAISVAVLGLLLLLVGLLARRSHINLDGPAPEITAVTAPRVLARLVGTRVRGTDDIFSASVTVSPRHVSVIAQAWGAADPELRDVVRARVEELLDELPLHRRPRVSVLVQERQGTR</sequence>
<evidence type="ECO:0000313" key="4">
    <source>
        <dbReference type="Proteomes" id="UP001299970"/>
    </source>
</evidence>
<name>A0ABS9TJ62_9PSEU</name>
<feature type="transmembrane region" description="Helical" evidence="1">
    <location>
        <begin position="7"/>
        <end position="32"/>
    </location>
</feature>
<comment type="caution">
    <text evidence="3">The sequence shown here is derived from an EMBL/GenBank/DDBJ whole genome shotgun (WGS) entry which is preliminary data.</text>
</comment>
<evidence type="ECO:0000256" key="1">
    <source>
        <dbReference type="SAM" id="Phobius"/>
    </source>
</evidence>
<dbReference type="RefSeq" id="WP_241039216.1">
    <property type="nucleotide sequence ID" value="NZ_BAAAJF010000022.1"/>
</dbReference>
<dbReference type="InterPro" id="IPR046253">
    <property type="entry name" value="DUF6286"/>
</dbReference>
<evidence type="ECO:0000313" key="3">
    <source>
        <dbReference type="EMBL" id="MCH6168569.1"/>
    </source>
</evidence>
<dbReference type="Proteomes" id="UP001299970">
    <property type="component" value="Unassembled WGS sequence"/>
</dbReference>
<protein>
    <submittedName>
        <fullName evidence="3">DUF6286 domain-containing protein</fullName>
    </submittedName>
</protein>
<gene>
    <name evidence="3" type="ORF">MMF94_22980</name>
</gene>
<dbReference type="EMBL" id="JAKXMK010000020">
    <property type="protein sequence ID" value="MCH6168569.1"/>
    <property type="molecule type" value="Genomic_DNA"/>
</dbReference>
<feature type="domain" description="DUF6286" evidence="2">
    <location>
        <begin position="70"/>
        <end position="172"/>
    </location>
</feature>
<feature type="transmembrane region" description="Helical" evidence="1">
    <location>
        <begin position="61"/>
        <end position="82"/>
    </location>
</feature>
<keyword evidence="1" id="KW-0812">Transmembrane</keyword>
<keyword evidence="4" id="KW-1185">Reference proteome</keyword>
<evidence type="ECO:0000259" key="2">
    <source>
        <dbReference type="Pfam" id="PF19803"/>
    </source>
</evidence>
<keyword evidence="1" id="KW-1133">Transmembrane helix</keyword>
<keyword evidence="1" id="KW-0472">Membrane</keyword>
<organism evidence="3 4">
    <name type="scientific">Pseudonocardia alaniniphila</name>
    <dbReference type="NCBI Taxonomy" id="75291"/>
    <lineage>
        <taxon>Bacteria</taxon>
        <taxon>Bacillati</taxon>
        <taxon>Actinomycetota</taxon>
        <taxon>Actinomycetes</taxon>
        <taxon>Pseudonocardiales</taxon>
        <taxon>Pseudonocardiaceae</taxon>
        <taxon>Pseudonocardia</taxon>
    </lineage>
</organism>
<accession>A0ABS9TJ62</accession>